<name>Q1GRH4_SPHAL</name>
<proteinExistence type="predicted"/>
<dbReference type="eggNOG" id="ENOG502ZJAR">
    <property type="taxonomic scope" value="Bacteria"/>
</dbReference>
<dbReference type="Proteomes" id="UP000006578">
    <property type="component" value="Chromosome"/>
</dbReference>
<dbReference type="KEGG" id="sal:Sala_2039"/>
<dbReference type="EMBL" id="CP000356">
    <property type="protein sequence ID" value="ABF53748.1"/>
    <property type="molecule type" value="Genomic_DNA"/>
</dbReference>
<accession>Q1GRH4</accession>
<dbReference type="Pfam" id="PF12680">
    <property type="entry name" value="SnoaL_2"/>
    <property type="match status" value="1"/>
</dbReference>
<feature type="domain" description="SnoaL-like" evidence="1">
    <location>
        <begin position="25"/>
        <end position="117"/>
    </location>
</feature>
<organism evidence="2 3">
    <name type="scientific">Sphingopyxis alaskensis (strain DSM 13593 / LMG 18877 / RB2256)</name>
    <name type="common">Sphingomonas alaskensis</name>
    <dbReference type="NCBI Taxonomy" id="317655"/>
    <lineage>
        <taxon>Bacteria</taxon>
        <taxon>Pseudomonadati</taxon>
        <taxon>Pseudomonadota</taxon>
        <taxon>Alphaproteobacteria</taxon>
        <taxon>Sphingomonadales</taxon>
        <taxon>Sphingomonadaceae</taxon>
        <taxon>Sphingopyxis</taxon>
    </lineage>
</organism>
<dbReference type="InterPro" id="IPR037401">
    <property type="entry name" value="SnoaL-like"/>
</dbReference>
<dbReference type="SUPFAM" id="SSF54427">
    <property type="entry name" value="NTF2-like"/>
    <property type="match status" value="1"/>
</dbReference>
<dbReference type="InterPro" id="IPR032710">
    <property type="entry name" value="NTF2-like_dom_sf"/>
</dbReference>
<keyword evidence="3" id="KW-1185">Reference proteome</keyword>
<dbReference type="Gene3D" id="3.10.450.50">
    <property type="match status" value="1"/>
</dbReference>
<dbReference type="OrthoDB" id="1115105at2"/>
<evidence type="ECO:0000259" key="1">
    <source>
        <dbReference type="Pfam" id="PF12680"/>
    </source>
</evidence>
<dbReference type="HOGENOM" id="CLU_1863880_0_0_5"/>
<protein>
    <recommendedName>
        <fullName evidence="1">SnoaL-like domain-containing protein</fullName>
    </recommendedName>
</protein>
<dbReference type="RefSeq" id="WP_011542324.1">
    <property type="nucleotide sequence ID" value="NC_008048.1"/>
</dbReference>
<gene>
    <name evidence="2" type="ordered locus">Sala_2039</name>
</gene>
<evidence type="ECO:0000313" key="3">
    <source>
        <dbReference type="Proteomes" id="UP000006578"/>
    </source>
</evidence>
<sequence>MSDMSPPAPPTRRWSVEGFDYFWSTARDPAMVAAVVLPDVRGTWPRAAAPVVGRAAYIGAIASFLAALPDFSVEVTDHATSGDVAFVRWVLRGAFPVGPDTMVGVDRLLLRDGFVAENHIHSDHPLFAELARTRALG</sequence>
<dbReference type="AlphaFoldDB" id="Q1GRH4"/>
<evidence type="ECO:0000313" key="2">
    <source>
        <dbReference type="EMBL" id="ABF53748.1"/>
    </source>
</evidence>
<reference evidence="2 3" key="1">
    <citation type="journal article" date="2009" name="Proc. Natl. Acad. Sci. U.S.A.">
        <title>The genomic basis of trophic strategy in marine bacteria.</title>
        <authorList>
            <person name="Lauro F.M."/>
            <person name="McDougald D."/>
            <person name="Thomas T."/>
            <person name="Williams T.J."/>
            <person name="Egan S."/>
            <person name="Rice S."/>
            <person name="DeMaere M.Z."/>
            <person name="Ting L."/>
            <person name="Ertan H."/>
            <person name="Johnson J."/>
            <person name="Ferriera S."/>
            <person name="Lapidus A."/>
            <person name="Anderson I."/>
            <person name="Kyrpides N."/>
            <person name="Munk A.C."/>
            <person name="Detter C."/>
            <person name="Han C.S."/>
            <person name="Brown M.V."/>
            <person name="Robb F.T."/>
            <person name="Kjelleberg S."/>
            <person name="Cavicchioli R."/>
        </authorList>
    </citation>
    <scope>NUCLEOTIDE SEQUENCE [LARGE SCALE GENOMIC DNA]</scope>
    <source>
        <strain evidence="3">DSM 13593 / LMG 18877 / RB2256</strain>
    </source>
</reference>